<accession>A0A8C2PIE0</accession>
<reference evidence="1" key="1">
    <citation type="submission" date="2019-03" db="EMBL/GenBank/DDBJ databases">
        <title>Genome sequencing and reference-guided assembly of Black Bengal Goat (Capra hircus).</title>
        <authorList>
            <person name="Siddiki A.Z."/>
            <person name="Baten A."/>
            <person name="Billah M."/>
            <person name="Alam M.A.U."/>
            <person name="Shawrob K.S.M."/>
            <person name="Saha S."/>
            <person name="Chowdhury M."/>
            <person name="Rahman A.H."/>
            <person name="Stear M."/>
            <person name="Miah G."/>
            <person name="Das G.B."/>
            <person name="Hossain M.M."/>
            <person name="Kumkum M."/>
            <person name="Islam M.S."/>
            <person name="Mollah A.M."/>
            <person name="Ahsan A."/>
            <person name="Tusar F."/>
            <person name="Khan M.K.I."/>
        </authorList>
    </citation>
    <scope>NUCLEOTIDE SEQUENCE [LARGE SCALE GENOMIC DNA]</scope>
</reference>
<dbReference type="Ensembl" id="ENSCHIT00010027148.1">
    <property type="protein sequence ID" value="ENSCHIP00010019318.1"/>
    <property type="gene ID" value="ENSCHIG00010014178.1"/>
</dbReference>
<dbReference type="AlphaFoldDB" id="A0A8C2PIE0"/>
<proteinExistence type="predicted"/>
<organism evidence="1">
    <name type="scientific">Capra hircus</name>
    <name type="common">Goat</name>
    <dbReference type="NCBI Taxonomy" id="9925"/>
    <lineage>
        <taxon>Eukaryota</taxon>
        <taxon>Metazoa</taxon>
        <taxon>Chordata</taxon>
        <taxon>Craniata</taxon>
        <taxon>Vertebrata</taxon>
        <taxon>Euteleostomi</taxon>
        <taxon>Mammalia</taxon>
        <taxon>Eutheria</taxon>
        <taxon>Laurasiatheria</taxon>
        <taxon>Artiodactyla</taxon>
        <taxon>Ruminantia</taxon>
        <taxon>Pecora</taxon>
        <taxon>Bovidae</taxon>
        <taxon>Caprinae</taxon>
        <taxon>Capra</taxon>
    </lineage>
</organism>
<protein>
    <submittedName>
        <fullName evidence="1">Uncharacterized protein</fullName>
    </submittedName>
</protein>
<sequence>MHHSRAEGAAQAPGCVLWFNSGFFLRPSCFVRARPAVASMDLQGPSRLHVPRGGVSLASSVWCVFPCLHELLWFCVVCPVPPLVL</sequence>
<evidence type="ECO:0000313" key="1">
    <source>
        <dbReference type="Ensembl" id="ENSCHIP00010019318.1"/>
    </source>
</evidence>
<reference evidence="1" key="2">
    <citation type="submission" date="2025-08" db="UniProtKB">
        <authorList>
            <consortium name="Ensembl"/>
        </authorList>
    </citation>
    <scope>IDENTIFICATION</scope>
</reference>
<name>A0A8C2PIE0_CAPHI</name>